<keyword evidence="1" id="KW-0472">Membrane</keyword>
<feature type="transmembrane region" description="Helical" evidence="1">
    <location>
        <begin position="51"/>
        <end position="71"/>
    </location>
</feature>
<feature type="transmembrane region" description="Helical" evidence="1">
    <location>
        <begin position="7"/>
        <end position="31"/>
    </location>
</feature>
<dbReference type="EMBL" id="SWLG01000011">
    <property type="protein sequence ID" value="TLS36338.1"/>
    <property type="molecule type" value="Genomic_DNA"/>
</dbReference>
<evidence type="ECO:0000313" key="3">
    <source>
        <dbReference type="Proteomes" id="UP000308230"/>
    </source>
</evidence>
<keyword evidence="3" id="KW-1185">Reference proteome</keyword>
<dbReference type="AlphaFoldDB" id="A0A5R9F3Z6"/>
<dbReference type="RefSeq" id="WP_138127656.1">
    <property type="nucleotide sequence ID" value="NZ_SWLG01000011.1"/>
</dbReference>
<keyword evidence="1" id="KW-1133">Transmembrane helix</keyword>
<sequence length="81" mass="9222">MPRMYRVLAFWTGIFALMGFIGDLNVFGLLFLGQAGMFLALSYLNFTERTYLYIFGAYLTVFMIGFSYWSVFMMTPGAGGH</sequence>
<dbReference type="Pfam" id="PF11117">
    <property type="entry name" value="DUF2626"/>
    <property type="match status" value="1"/>
</dbReference>
<gene>
    <name evidence="2" type="ORF">FCL54_15510</name>
</gene>
<dbReference type="InterPro" id="IPR020254">
    <property type="entry name" value="DUF2626"/>
</dbReference>
<keyword evidence="1" id="KW-0812">Transmembrane</keyword>
<dbReference type="Proteomes" id="UP000308230">
    <property type="component" value="Unassembled WGS sequence"/>
</dbReference>
<proteinExistence type="predicted"/>
<comment type="caution">
    <text evidence="2">The sequence shown here is derived from an EMBL/GenBank/DDBJ whole genome shotgun (WGS) entry which is preliminary data.</text>
</comment>
<protein>
    <submittedName>
        <fullName evidence="2">DUF2626 domain-containing protein</fullName>
    </submittedName>
</protein>
<evidence type="ECO:0000256" key="1">
    <source>
        <dbReference type="SAM" id="Phobius"/>
    </source>
</evidence>
<name>A0A5R9F3Z6_9BACL</name>
<evidence type="ECO:0000313" key="2">
    <source>
        <dbReference type="EMBL" id="TLS36338.1"/>
    </source>
</evidence>
<dbReference type="OrthoDB" id="2353516at2"/>
<accession>A0A5R9F3Z6</accession>
<reference evidence="2 3" key="1">
    <citation type="submission" date="2019-04" db="EMBL/GenBank/DDBJ databases">
        <title>Bacillus caeni sp. nov., a bacterium isolated from mangrove sediment.</title>
        <authorList>
            <person name="Huang H."/>
            <person name="Mo K."/>
            <person name="Hu Y."/>
        </authorList>
    </citation>
    <scope>NUCLEOTIDE SEQUENCE [LARGE SCALE GENOMIC DNA]</scope>
    <source>
        <strain evidence="2 3">HB172195</strain>
    </source>
</reference>
<organism evidence="2 3">
    <name type="scientific">Exobacillus caeni</name>
    <dbReference type="NCBI Taxonomy" id="2574798"/>
    <lineage>
        <taxon>Bacteria</taxon>
        <taxon>Bacillati</taxon>
        <taxon>Bacillota</taxon>
        <taxon>Bacilli</taxon>
        <taxon>Bacillales</taxon>
        <taxon>Guptibacillaceae</taxon>
        <taxon>Exobacillus</taxon>
    </lineage>
</organism>